<proteinExistence type="predicted"/>
<feature type="compositionally biased region" description="Basic and acidic residues" evidence="1">
    <location>
        <begin position="472"/>
        <end position="483"/>
    </location>
</feature>
<dbReference type="AlphaFoldDB" id="A0A8S3SAB6"/>
<dbReference type="PROSITE" id="PS50878">
    <property type="entry name" value="RT_POL"/>
    <property type="match status" value="1"/>
</dbReference>
<keyword evidence="2" id="KW-0472">Membrane</keyword>
<evidence type="ECO:0000313" key="5">
    <source>
        <dbReference type="Proteomes" id="UP000683360"/>
    </source>
</evidence>
<evidence type="ECO:0000313" key="4">
    <source>
        <dbReference type="EMBL" id="CAG2216211.1"/>
    </source>
</evidence>
<dbReference type="InterPro" id="IPR043502">
    <property type="entry name" value="DNA/RNA_pol_sf"/>
</dbReference>
<evidence type="ECO:0000259" key="3">
    <source>
        <dbReference type="PROSITE" id="PS50878"/>
    </source>
</evidence>
<dbReference type="Pfam" id="PF00078">
    <property type="entry name" value="RVT_1"/>
    <property type="match status" value="1"/>
</dbReference>
<evidence type="ECO:0000256" key="1">
    <source>
        <dbReference type="SAM" id="MobiDB-lite"/>
    </source>
</evidence>
<feature type="transmembrane region" description="Helical" evidence="2">
    <location>
        <begin position="639"/>
        <end position="663"/>
    </location>
</feature>
<comment type="caution">
    <text evidence="4">The sequence shown here is derived from an EMBL/GenBank/DDBJ whole genome shotgun (WGS) entry which is preliminary data.</text>
</comment>
<reference evidence="4" key="1">
    <citation type="submission" date="2021-03" db="EMBL/GenBank/DDBJ databases">
        <authorList>
            <person name="Bekaert M."/>
        </authorList>
    </citation>
    <scope>NUCLEOTIDE SEQUENCE</scope>
</reference>
<feature type="domain" description="Reverse transcriptase" evidence="3">
    <location>
        <begin position="1"/>
        <end position="188"/>
    </location>
</feature>
<accession>A0A8S3SAB6</accession>
<dbReference type="PANTHER" id="PTHR33332">
    <property type="entry name" value="REVERSE TRANSCRIPTASE DOMAIN-CONTAINING PROTEIN"/>
    <property type="match status" value="1"/>
</dbReference>
<sequence length="713" mass="80150">MEHQEVTAMIAVDLSAAFDTVDHSILIKVLEYQYGVNGTALKWIDSYLRPRSCRVNVSSTTSSERQLECSVPQGSCLGPWLYLVYAGTLFDIIPPSITVYGFADDHTANKRFVPTLTNEMDAIRDLQDCAVHINTWMNSNKLKMNNAKTEFILFGSRRQLSKCQTKDIIICGDVIKSKTCIRYLGAFLDETLNFKDHITKKCKTAMMNYYKIKCIRSYLSKEATETLVLSLVISHLDYCNVILFGISQTDLYKLQRIQNMCAKLVLNRSKYDSAKQALFDLHWLPIKARITFKILTYMYNCHVGNAPSYLINLLNPQVSKRSLRSSESSIGCYAVPYNKKKTFSDRSFSTIGPKLWNELGTNVRNSESLDIFKCRLKTLNIVTKVRYIVSINDTDPESKGINPPKYTALNVNLTQCGCSATSLKKHYVYSKTINSTRVRTAISTVWNGANKGLSSTALSVRVKQQSRRQRRDTHTSHKLVDGNGREVTPMEYTVAVEDEEPQPLFVNIPSNNDVKAPLKQAGSEPCLCKPKLAGSLQLDGQTQDADKPKIVDAIKDAFVKENPDVTKPDLDVTVTGINNKAKDKDGNPVSEVSYRVGRKSDDVEDLKSPSTAHLQQSLATAGKTLHSRAPKDEDNDKKWTLPLAIALGILAAVIVIAIICCCIHKRRHRKREDLVKREHNVKKNNSYDQEHFSDPAAYDNSAYEGHDFQKVSL</sequence>
<keyword evidence="2" id="KW-0812">Transmembrane</keyword>
<dbReference type="Proteomes" id="UP000683360">
    <property type="component" value="Unassembled WGS sequence"/>
</dbReference>
<organism evidence="4 5">
    <name type="scientific">Mytilus edulis</name>
    <name type="common">Blue mussel</name>
    <dbReference type="NCBI Taxonomy" id="6550"/>
    <lineage>
        <taxon>Eukaryota</taxon>
        <taxon>Metazoa</taxon>
        <taxon>Spiralia</taxon>
        <taxon>Lophotrochozoa</taxon>
        <taxon>Mollusca</taxon>
        <taxon>Bivalvia</taxon>
        <taxon>Autobranchia</taxon>
        <taxon>Pteriomorphia</taxon>
        <taxon>Mytilida</taxon>
        <taxon>Mytiloidea</taxon>
        <taxon>Mytilidae</taxon>
        <taxon>Mytilinae</taxon>
        <taxon>Mytilus</taxon>
    </lineage>
</organism>
<keyword evidence="2" id="KW-1133">Transmembrane helix</keyword>
<name>A0A8S3SAB6_MYTED</name>
<feature type="compositionally biased region" description="Polar residues" evidence="1">
    <location>
        <begin position="608"/>
        <end position="619"/>
    </location>
</feature>
<gene>
    <name evidence="4" type="ORF">MEDL_29925</name>
</gene>
<feature type="region of interest" description="Disordered" evidence="1">
    <location>
        <begin position="597"/>
        <end position="634"/>
    </location>
</feature>
<evidence type="ECO:0000256" key="2">
    <source>
        <dbReference type="SAM" id="Phobius"/>
    </source>
</evidence>
<dbReference type="OrthoDB" id="6135314at2759"/>
<feature type="region of interest" description="Disordered" evidence="1">
    <location>
        <begin position="463"/>
        <end position="483"/>
    </location>
</feature>
<keyword evidence="5" id="KW-1185">Reference proteome</keyword>
<protein>
    <recommendedName>
        <fullName evidence="3">Reverse transcriptase domain-containing protein</fullName>
    </recommendedName>
</protein>
<feature type="compositionally biased region" description="Basic and acidic residues" evidence="1">
    <location>
        <begin position="598"/>
        <end position="607"/>
    </location>
</feature>
<dbReference type="SUPFAM" id="SSF56672">
    <property type="entry name" value="DNA/RNA polymerases"/>
    <property type="match status" value="1"/>
</dbReference>
<dbReference type="InterPro" id="IPR000477">
    <property type="entry name" value="RT_dom"/>
</dbReference>
<dbReference type="EMBL" id="CAJPWZ010001473">
    <property type="protein sequence ID" value="CAG2216211.1"/>
    <property type="molecule type" value="Genomic_DNA"/>
</dbReference>